<evidence type="ECO:0000256" key="3">
    <source>
        <dbReference type="ARBA" id="ARBA00022792"/>
    </source>
</evidence>
<dbReference type="InterPro" id="IPR001107">
    <property type="entry name" value="Band_7"/>
</dbReference>
<dbReference type="SUPFAM" id="SSF117892">
    <property type="entry name" value="Band 7/SPFH domain"/>
    <property type="match status" value="1"/>
</dbReference>
<keyword evidence="4" id="KW-0496">Mitochondrion</keyword>
<keyword evidence="7" id="KW-0732">Signal</keyword>
<dbReference type="InterPro" id="IPR036013">
    <property type="entry name" value="Band_7/SPFH_dom_sf"/>
</dbReference>
<dbReference type="OMA" id="NEGTHFQ"/>
<feature type="chain" id="PRO_5002164531" description="Prohibitin" evidence="7">
    <location>
        <begin position="26"/>
        <end position="266"/>
    </location>
</feature>
<evidence type="ECO:0000256" key="4">
    <source>
        <dbReference type="ARBA" id="ARBA00023128"/>
    </source>
</evidence>
<dbReference type="SMART" id="SM00244">
    <property type="entry name" value="PHB"/>
    <property type="match status" value="1"/>
</dbReference>
<dbReference type="Gene3D" id="3.30.479.30">
    <property type="entry name" value="Band 7 domain"/>
    <property type="match status" value="1"/>
</dbReference>
<sequence>MAMKLGSSLSGGLLVVGGCALIASGMFQVPGGHRAVVFSRLSGVKKMVYNEGLNFRMPWVEKAYIIPVRTQSSNLATNTGSKDVRVGIRILFRPDTLELPQLFREIGLDYEAKIIPSIGNEVLKSVVAQFNASQLITMRQQVSLMVKNQLIEKAKEFHFLIDDVAITDLSFSHEYTAAVEAKQIAQQEAQRAAFVVEQAKQERQRKIVQAQGEAQAALLLGEAVKQNSGYLELRKIKAAQNIAKIVSTGNNRVLLDSEALLTRLKI</sequence>
<evidence type="ECO:0000256" key="6">
    <source>
        <dbReference type="RuleBase" id="RU366048"/>
    </source>
</evidence>
<dbReference type="Proteomes" id="UP000031668">
    <property type="component" value="Unassembled WGS sequence"/>
</dbReference>
<comment type="similarity">
    <text evidence="2 6">Belongs to the prohibitin family.</text>
</comment>
<dbReference type="InterPro" id="IPR000163">
    <property type="entry name" value="Prohibitin"/>
</dbReference>
<dbReference type="PANTHER" id="PTHR23222:SF1">
    <property type="entry name" value="PROHIBITIN-2"/>
    <property type="match status" value="1"/>
</dbReference>
<gene>
    <name evidence="9" type="ORF">RF11_07608</name>
</gene>
<accession>A0A0C2MSF6</accession>
<evidence type="ECO:0000259" key="8">
    <source>
        <dbReference type="SMART" id="SM00244"/>
    </source>
</evidence>
<dbReference type="CDD" id="cd03401">
    <property type="entry name" value="SPFH_prohibitin"/>
    <property type="match status" value="1"/>
</dbReference>
<evidence type="ECO:0000256" key="2">
    <source>
        <dbReference type="ARBA" id="ARBA00009658"/>
    </source>
</evidence>
<evidence type="ECO:0000313" key="10">
    <source>
        <dbReference type="Proteomes" id="UP000031668"/>
    </source>
</evidence>
<dbReference type="GO" id="GO:0007005">
    <property type="term" value="P:mitochondrion organization"/>
    <property type="evidence" value="ECO:0007669"/>
    <property type="project" value="TreeGrafter"/>
</dbReference>
<reference evidence="9 10" key="1">
    <citation type="journal article" date="2014" name="Genome Biol. Evol.">
        <title>The genome of the myxosporean Thelohanellus kitauei shows adaptations to nutrient acquisition within its fish host.</title>
        <authorList>
            <person name="Yang Y."/>
            <person name="Xiong J."/>
            <person name="Zhou Z."/>
            <person name="Huo F."/>
            <person name="Miao W."/>
            <person name="Ran C."/>
            <person name="Liu Y."/>
            <person name="Zhang J."/>
            <person name="Feng J."/>
            <person name="Wang M."/>
            <person name="Wang M."/>
            <person name="Wang L."/>
            <person name="Yao B."/>
        </authorList>
    </citation>
    <scope>NUCLEOTIDE SEQUENCE [LARGE SCALE GENOMIC DNA]</scope>
    <source>
        <strain evidence="9">Wuqing</strain>
    </source>
</reference>
<evidence type="ECO:0000256" key="1">
    <source>
        <dbReference type="ARBA" id="ARBA00004273"/>
    </source>
</evidence>
<evidence type="ECO:0000313" key="9">
    <source>
        <dbReference type="EMBL" id="KII64607.1"/>
    </source>
</evidence>
<comment type="caution">
    <text evidence="9">The sequence shown here is derived from an EMBL/GenBank/DDBJ whole genome shotgun (WGS) entry which is preliminary data.</text>
</comment>
<protein>
    <recommendedName>
        <fullName evidence="6">Prohibitin</fullName>
    </recommendedName>
</protein>
<dbReference type="EMBL" id="JWZT01004170">
    <property type="protein sequence ID" value="KII64607.1"/>
    <property type="molecule type" value="Genomic_DNA"/>
</dbReference>
<dbReference type="PRINTS" id="PR00679">
    <property type="entry name" value="PROHIBITIN"/>
</dbReference>
<feature type="signal peptide" evidence="7">
    <location>
        <begin position="1"/>
        <end position="25"/>
    </location>
</feature>
<dbReference type="OrthoDB" id="275637at2759"/>
<organism evidence="9 10">
    <name type="scientific">Thelohanellus kitauei</name>
    <name type="common">Myxosporean</name>
    <dbReference type="NCBI Taxonomy" id="669202"/>
    <lineage>
        <taxon>Eukaryota</taxon>
        <taxon>Metazoa</taxon>
        <taxon>Cnidaria</taxon>
        <taxon>Myxozoa</taxon>
        <taxon>Myxosporea</taxon>
        <taxon>Bivalvulida</taxon>
        <taxon>Platysporina</taxon>
        <taxon>Myxobolidae</taxon>
        <taxon>Thelohanellus</taxon>
    </lineage>
</organism>
<evidence type="ECO:0000256" key="5">
    <source>
        <dbReference type="ARBA" id="ARBA00023136"/>
    </source>
</evidence>
<name>A0A0C2MSF6_THEKT</name>
<keyword evidence="5" id="KW-0472">Membrane</keyword>
<dbReference type="Pfam" id="PF01145">
    <property type="entry name" value="Band_7"/>
    <property type="match status" value="1"/>
</dbReference>
<dbReference type="PANTHER" id="PTHR23222">
    <property type="entry name" value="PROHIBITIN"/>
    <property type="match status" value="1"/>
</dbReference>
<keyword evidence="10" id="KW-1185">Reference proteome</keyword>
<feature type="domain" description="Band 7" evidence="8">
    <location>
        <begin position="24"/>
        <end position="183"/>
    </location>
</feature>
<evidence type="ECO:0000256" key="7">
    <source>
        <dbReference type="SAM" id="SignalP"/>
    </source>
</evidence>
<dbReference type="GO" id="GO:0005743">
    <property type="term" value="C:mitochondrial inner membrane"/>
    <property type="evidence" value="ECO:0007669"/>
    <property type="project" value="UniProtKB-SubCell"/>
</dbReference>
<comment type="subcellular location">
    <subcellularLocation>
        <location evidence="1 6">Mitochondrion inner membrane</location>
    </subcellularLocation>
</comment>
<proteinExistence type="inferred from homology"/>
<keyword evidence="3 6" id="KW-0999">Mitochondrion inner membrane</keyword>
<dbReference type="AlphaFoldDB" id="A0A0C2MSF6"/>
<dbReference type="PROSITE" id="PS51257">
    <property type="entry name" value="PROKAR_LIPOPROTEIN"/>
    <property type="match status" value="1"/>
</dbReference>